<dbReference type="AlphaFoldDB" id="A0A845A7M0"/>
<keyword evidence="4" id="KW-1185">Reference proteome</keyword>
<reference evidence="3 4" key="1">
    <citation type="submission" date="2019-12" db="EMBL/GenBank/DDBJ databases">
        <title>Genomic-based taxomic classification of the family Erythrobacteraceae.</title>
        <authorList>
            <person name="Xu L."/>
        </authorList>
    </citation>
    <scope>NUCLEOTIDE SEQUENCE [LARGE SCALE GENOMIC DNA]</scope>
    <source>
        <strain evidence="3 4">DSM 18604</strain>
    </source>
</reference>
<dbReference type="Pfam" id="PF04977">
    <property type="entry name" value="DivIC"/>
    <property type="match status" value="1"/>
</dbReference>
<gene>
    <name evidence="3" type="ORF">GRI39_04235</name>
</gene>
<evidence type="ECO:0000256" key="2">
    <source>
        <dbReference type="SAM" id="Phobius"/>
    </source>
</evidence>
<evidence type="ECO:0000313" key="3">
    <source>
        <dbReference type="EMBL" id="MXP25253.1"/>
    </source>
</evidence>
<keyword evidence="2" id="KW-0472">Membrane</keyword>
<evidence type="ECO:0000256" key="1">
    <source>
        <dbReference type="SAM" id="Coils"/>
    </source>
</evidence>
<accession>A0A845A7M0</accession>
<evidence type="ECO:0000313" key="4">
    <source>
        <dbReference type="Proteomes" id="UP000460561"/>
    </source>
</evidence>
<proteinExistence type="predicted"/>
<feature type="coiled-coil region" evidence="1">
    <location>
        <begin position="48"/>
        <end position="75"/>
    </location>
</feature>
<keyword evidence="2" id="KW-1133">Transmembrane helix</keyword>
<dbReference type="RefSeq" id="WP_160738397.1">
    <property type="nucleotide sequence ID" value="NZ_WTYQ01000001.1"/>
</dbReference>
<keyword evidence="1" id="KW-0175">Coiled coil</keyword>
<sequence>MSQTISNQFKIREKLSQFGALGYLLVLGGLALVGPYGVLAWGENISVLDKREHQIAELKKEKAELKNRVALLNLNHADPDLVTELMRENLNVAHPDEYIIELDHP</sequence>
<protein>
    <submittedName>
        <fullName evidence="3">Septum formation initiator</fullName>
    </submittedName>
</protein>
<feature type="transmembrane region" description="Helical" evidence="2">
    <location>
        <begin position="21"/>
        <end position="42"/>
    </location>
</feature>
<name>A0A845A7M0_9SPHN</name>
<organism evidence="3 4">
    <name type="scientific">Altericroceibacterium indicum</name>
    <dbReference type="NCBI Taxonomy" id="374177"/>
    <lineage>
        <taxon>Bacteria</taxon>
        <taxon>Pseudomonadati</taxon>
        <taxon>Pseudomonadota</taxon>
        <taxon>Alphaproteobacteria</taxon>
        <taxon>Sphingomonadales</taxon>
        <taxon>Erythrobacteraceae</taxon>
        <taxon>Altericroceibacterium</taxon>
    </lineage>
</organism>
<dbReference type="InterPro" id="IPR007060">
    <property type="entry name" value="FtsL/DivIC"/>
</dbReference>
<comment type="caution">
    <text evidence="3">The sequence shown here is derived from an EMBL/GenBank/DDBJ whole genome shotgun (WGS) entry which is preliminary data.</text>
</comment>
<keyword evidence="2" id="KW-0812">Transmembrane</keyword>
<dbReference type="Proteomes" id="UP000460561">
    <property type="component" value="Unassembled WGS sequence"/>
</dbReference>
<dbReference type="OrthoDB" id="9815600at2"/>
<dbReference type="EMBL" id="WTYQ01000001">
    <property type="protein sequence ID" value="MXP25253.1"/>
    <property type="molecule type" value="Genomic_DNA"/>
</dbReference>